<evidence type="ECO:0000259" key="7">
    <source>
        <dbReference type="Pfam" id="PF10256"/>
    </source>
</evidence>
<evidence type="ECO:0000313" key="9">
    <source>
        <dbReference type="Proteomes" id="UP000191144"/>
    </source>
</evidence>
<dbReference type="PANTHER" id="PTHR13254:SF0">
    <property type="entry name" value="GOLGIN SUBFAMILY A MEMBER 7_ERF4 DOMAIN-CONTAINING PROTEIN"/>
    <property type="match status" value="1"/>
</dbReference>
<evidence type="ECO:0000256" key="6">
    <source>
        <dbReference type="ARBA" id="ARBA00023136"/>
    </source>
</evidence>
<comment type="subunit">
    <text evidence="3">Interacts with ERF2.</text>
</comment>
<evidence type="ECO:0000256" key="5">
    <source>
        <dbReference type="ARBA" id="ARBA00022824"/>
    </source>
</evidence>
<gene>
    <name evidence="8" type="ORF">LAME_0F19350G</name>
</gene>
<protein>
    <recommendedName>
        <fullName evidence="4">Ras modification protein ERF4</fullName>
    </recommendedName>
</protein>
<dbReference type="GO" id="GO:0005789">
    <property type="term" value="C:endoplasmic reticulum membrane"/>
    <property type="evidence" value="ECO:0007669"/>
    <property type="project" value="UniProtKB-SubCell"/>
</dbReference>
<dbReference type="Pfam" id="PF10256">
    <property type="entry name" value="Erf4"/>
    <property type="match status" value="1"/>
</dbReference>
<proteinExistence type="inferred from homology"/>
<comment type="similarity">
    <text evidence="2">Belongs to the ERF4 family.</text>
</comment>
<evidence type="ECO:0000256" key="1">
    <source>
        <dbReference type="ARBA" id="ARBA00004406"/>
    </source>
</evidence>
<dbReference type="OrthoDB" id="5377273at2759"/>
<dbReference type="Proteomes" id="UP000191144">
    <property type="component" value="Chromosome F"/>
</dbReference>
<dbReference type="GO" id="GO:0031211">
    <property type="term" value="C:endoplasmic reticulum palmitoyltransferase complex"/>
    <property type="evidence" value="ECO:0007669"/>
    <property type="project" value="TreeGrafter"/>
</dbReference>
<evidence type="ECO:0000256" key="3">
    <source>
        <dbReference type="ARBA" id="ARBA00011396"/>
    </source>
</evidence>
<comment type="subcellular location">
    <subcellularLocation>
        <location evidence="1">Endoplasmic reticulum membrane</location>
        <topology evidence="1">Peripheral membrane protein</topology>
    </subcellularLocation>
</comment>
<feature type="domain" description="Golgin subfamily A member 7/ERF4" evidence="7">
    <location>
        <begin position="75"/>
        <end position="222"/>
    </location>
</feature>
<reference evidence="9" key="1">
    <citation type="submission" date="2016-03" db="EMBL/GenBank/DDBJ databases">
        <authorList>
            <person name="Devillers Hugo."/>
        </authorList>
    </citation>
    <scope>NUCLEOTIDE SEQUENCE [LARGE SCALE GENOMIC DNA]</scope>
</reference>
<dbReference type="PANTHER" id="PTHR13254">
    <property type="entry name" value="GOLGI AUTOANTIGEN, GOLGIN SUBFAMILY A, 7"/>
    <property type="match status" value="1"/>
</dbReference>
<keyword evidence="9" id="KW-1185">Reference proteome</keyword>
<dbReference type="InterPro" id="IPR019383">
    <property type="entry name" value="Golgin_A_7/ERF4"/>
</dbReference>
<dbReference type="AlphaFoldDB" id="A0A1G4K1B9"/>
<sequence length="222" mass="25335">MDSTLASSSSRKDLEVSASKQALFFNYHEFSVTRYIDIGDTQETEHTDDQALCITHFPNVYCALGSLQFRETRLVRIPRRFEFHVDIPEFSTQLPGQEPAALVNSATNKRFVARGIYQGQVYGLSSVSPLSGHLSDAEFQEIVETVNAFLRQAYTCTSKQNFVNAVLDTLTFHLWNVMAIRMFKSPLLALEDYVRVLNASPWFYERKLRLISPRRSGYLSVC</sequence>
<dbReference type="GO" id="GO:0006612">
    <property type="term" value="P:protein targeting to membrane"/>
    <property type="evidence" value="ECO:0007669"/>
    <property type="project" value="TreeGrafter"/>
</dbReference>
<keyword evidence="5" id="KW-0256">Endoplasmic reticulum</keyword>
<evidence type="ECO:0000256" key="2">
    <source>
        <dbReference type="ARBA" id="ARBA00007732"/>
    </source>
</evidence>
<keyword evidence="6" id="KW-0472">Membrane</keyword>
<name>A0A1G4K1B9_9SACH</name>
<dbReference type="InterPro" id="IPR051371">
    <property type="entry name" value="Ras_palmitoyltransferase"/>
</dbReference>
<evidence type="ECO:0000256" key="4">
    <source>
        <dbReference type="ARBA" id="ARBA00018463"/>
    </source>
</evidence>
<accession>A0A1G4K1B9</accession>
<evidence type="ECO:0000313" key="8">
    <source>
        <dbReference type="EMBL" id="SCU97340.1"/>
    </source>
</evidence>
<organism evidence="8 9">
    <name type="scientific">Lachancea meyersii CBS 8951</name>
    <dbReference type="NCBI Taxonomy" id="1266667"/>
    <lineage>
        <taxon>Eukaryota</taxon>
        <taxon>Fungi</taxon>
        <taxon>Dikarya</taxon>
        <taxon>Ascomycota</taxon>
        <taxon>Saccharomycotina</taxon>
        <taxon>Saccharomycetes</taxon>
        <taxon>Saccharomycetales</taxon>
        <taxon>Saccharomycetaceae</taxon>
        <taxon>Lachancea</taxon>
    </lineage>
</organism>
<dbReference type="EMBL" id="LT598477">
    <property type="protein sequence ID" value="SCU97340.1"/>
    <property type="molecule type" value="Genomic_DNA"/>
</dbReference>